<dbReference type="PROSITE" id="PS50929">
    <property type="entry name" value="ABC_TM1F"/>
    <property type="match status" value="2"/>
</dbReference>
<feature type="domain" description="ABC transporter" evidence="9">
    <location>
        <begin position="1179"/>
        <end position="1464"/>
    </location>
</feature>
<dbReference type="FunFam" id="3.40.50.300:FF:001471">
    <property type="entry name" value="P-loop containing nucleoside triphosphate hydrolase protein"/>
    <property type="match status" value="1"/>
</dbReference>
<dbReference type="SUPFAM" id="SSF90123">
    <property type="entry name" value="ABC transporter transmembrane region"/>
    <property type="match status" value="2"/>
</dbReference>
<dbReference type="SMART" id="SM00382">
    <property type="entry name" value="AAA"/>
    <property type="match status" value="2"/>
</dbReference>
<dbReference type="EMBL" id="QVQW01000078">
    <property type="protein sequence ID" value="RKU41302.1"/>
    <property type="molecule type" value="Genomic_DNA"/>
</dbReference>
<feature type="transmembrane region" description="Helical" evidence="8">
    <location>
        <begin position="41"/>
        <end position="65"/>
    </location>
</feature>
<keyword evidence="2 8" id="KW-0812">Transmembrane</keyword>
<dbReference type="GO" id="GO:0005743">
    <property type="term" value="C:mitochondrial inner membrane"/>
    <property type="evidence" value="ECO:0007669"/>
    <property type="project" value="TreeGrafter"/>
</dbReference>
<comment type="caution">
    <text evidence="11">The sequence shown here is derived from an EMBL/GenBank/DDBJ whole genome shotgun (WGS) entry which is preliminary data.</text>
</comment>
<dbReference type="Gene3D" id="3.40.50.300">
    <property type="entry name" value="P-loop containing nucleotide triphosphate hydrolases"/>
    <property type="match status" value="2"/>
</dbReference>
<accession>A0A420Y042</accession>
<feature type="compositionally biased region" description="Acidic residues" evidence="7">
    <location>
        <begin position="1493"/>
        <end position="1502"/>
    </location>
</feature>
<feature type="compositionally biased region" description="Polar residues" evidence="7">
    <location>
        <begin position="762"/>
        <end position="778"/>
    </location>
</feature>
<dbReference type="InterPro" id="IPR011527">
    <property type="entry name" value="ABC1_TM_dom"/>
</dbReference>
<evidence type="ECO:0000256" key="7">
    <source>
        <dbReference type="SAM" id="MobiDB-lite"/>
    </source>
</evidence>
<keyword evidence="5 8" id="KW-1133">Transmembrane helix</keyword>
<dbReference type="Gene3D" id="1.20.1560.10">
    <property type="entry name" value="ABC transporter type 1, transmembrane domain"/>
    <property type="match status" value="2"/>
</dbReference>
<evidence type="ECO:0000256" key="3">
    <source>
        <dbReference type="ARBA" id="ARBA00022741"/>
    </source>
</evidence>
<evidence type="ECO:0000256" key="1">
    <source>
        <dbReference type="ARBA" id="ARBA00004141"/>
    </source>
</evidence>
<dbReference type="Pfam" id="PF00005">
    <property type="entry name" value="ABC_tran"/>
    <property type="match status" value="2"/>
</dbReference>
<evidence type="ECO:0000256" key="8">
    <source>
        <dbReference type="SAM" id="Phobius"/>
    </source>
</evidence>
<feature type="transmembrane region" description="Helical" evidence="8">
    <location>
        <begin position="197"/>
        <end position="216"/>
    </location>
</feature>
<proteinExistence type="predicted"/>
<feature type="domain" description="ABC transmembrane type-1" evidence="10">
    <location>
        <begin position="868"/>
        <end position="1145"/>
    </location>
</feature>
<keyword evidence="12" id="KW-1185">Reference proteome</keyword>
<feature type="compositionally biased region" description="Basic and acidic residues" evidence="7">
    <location>
        <begin position="1478"/>
        <end position="1492"/>
    </location>
</feature>
<dbReference type="InterPro" id="IPR036640">
    <property type="entry name" value="ABC1_TM_sf"/>
</dbReference>
<feature type="transmembrane region" description="Helical" evidence="8">
    <location>
        <begin position="859"/>
        <end position="888"/>
    </location>
</feature>
<reference evidence="11 12" key="1">
    <citation type="submission" date="2018-08" db="EMBL/GenBank/DDBJ databases">
        <title>Draft genome of the lignicolous fungus Coniochaeta pulveracea.</title>
        <authorList>
            <person name="Borstlap C.J."/>
            <person name="De Witt R.N."/>
            <person name="Botha A."/>
            <person name="Volschenk H."/>
        </authorList>
    </citation>
    <scope>NUCLEOTIDE SEQUENCE [LARGE SCALE GENOMIC DNA]</scope>
    <source>
        <strain evidence="11 12">CAB683</strain>
    </source>
</reference>
<sequence length="1528" mass="168595">MEVDQSDNVMSKRAGREPVPPVRSSPSVKPRILLFTTSEQVLILGTAVITAGIIAAGKTVFTVFLGKIFDAAAKYGHGSISGADLFARVSLWCGYLTVLGVGMWLVSSVDMALWITSGALRTGKARKKLFAVLVRKEMDWFDSREDGMSSFLTQTDGHIRELQSAASQALGFLVYDTFVFAACMVVAFYYSWRLTCVVLSTCVPSIIILYFVNRFIDPAIRAQKHELAHASKHAIAAITAIDLVKVYNAEVHELWQYQQTIRRAAGHYFRQAICNCVQLGYIKLWMNSIFVVGFYYAVVLVGHGQLTPGNALTTFYAAITAFQALESVGPHWMTLAKGLAAGQSLAALVEGVASSSHDGFLGHGRPQTGYRPLHCDGDVELKKVSFAYPSNPTRPVVAPASMFFPAGEITYLVGRSGSGKSTIGNLLVRFYEPTSGMIKLDGLPLEQLDREWLRSNVTLVQQTSILFDDTLANNIALGARHSASVDKSDVEVAFSLALLQSTIAELPQGLDTHVGPGAHNLSGGQKQRVAIARSRLRDPPVLILDEVTSGLDPSNRRHIMDAIRQWRRRKTTIIITHEVSQIEDNEYVYVMDGGHLVQEGYRKGLASAEGGLFASLLAAADNDGEASDVETDGGHGMADDEQEDLATAGGQLPGAALEYPQAARVYNSRFSKYFQGISDVESQTIPIYDRMSLGNATQMVTRLRSKNLWNTPLTPLVSLQEEDPSFPPLGYFRPESESYELDEVDSKYASWAGSRRNYELMRSSSQAARNSRLSVSTTPRERRVSLRHPERPTETATAAQGLLRQDSMRVFIEDKLARTKKDKPSKIIKDEEQHQRTPPLSAILRSVWPALDKKTRAQLVLGLCLCPVVAGCQPAFSLLFAQLLSAFWTKGDAPKEGSRWGVYLVIVAVVEGVSTFLTYLLFERVGQVWVNHLRKEAFKRVLSQPKSWFDKPNHSPARISECLDWSAEEMRKLVAQFVPVMVILIVMASSSILWAMAIRWDLTLVALSGLPMAVGGARMNSKVSDKWESLCISAADKTSSVFAEAFSNIRVVRAWTLERHFARKHDKSLEKEYDLAKKRAVYAGFYYGLYQSIPFFITALTFYYGTRLLRDGKINVTQELRVFNLILFSLGNSITLLGNIPQLAAAKTTALQMLYYANLPQHASHENQGTEKIRTLLPACMTRLCFTYPSQATPVLRNLTLQITAGTCTAIVGSSGCGKSTIASLLLRLYEPDSPATGDAPISTTSALHHLHPRYRHASYSSSHRSRCPLTFNSRPASKLSTPSLRHKTAYVPQQPFLFPGTIRQNIVYGLAESSPHHFHFRRAAVQAGIHDFICSLPEGYNTIVGSDTGGGISLSGGQMQRIAIARALVREPQLLVLDEPTSSLDAEAAEGIREVVTRLVRGEAGGEGSKENRAIAVVVITHSKEMMKIADEVVVVEEGTVVETGSYEELRTRGGSFARLVGLDRSSHTGRRRGKGKEREAAGTRRKQEDARVDDEDDSDDTAQPWQWLRDSWQMNQEALRRLEGGC</sequence>
<dbReference type="GO" id="GO:0090374">
    <property type="term" value="P:oligopeptide export from mitochondrion"/>
    <property type="evidence" value="ECO:0007669"/>
    <property type="project" value="TreeGrafter"/>
</dbReference>
<feature type="transmembrane region" description="Helical" evidence="8">
    <location>
        <begin position="1085"/>
        <end position="1105"/>
    </location>
</feature>
<dbReference type="CDD" id="cd18578">
    <property type="entry name" value="ABC_6TM_Pgp_ABCB1_D2_like"/>
    <property type="match status" value="1"/>
</dbReference>
<organism evidence="11 12">
    <name type="scientific">Coniochaeta pulveracea</name>
    <dbReference type="NCBI Taxonomy" id="177199"/>
    <lineage>
        <taxon>Eukaryota</taxon>
        <taxon>Fungi</taxon>
        <taxon>Dikarya</taxon>
        <taxon>Ascomycota</taxon>
        <taxon>Pezizomycotina</taxon>
        <taxon>Sordariomycetes</taxon>
        <taxon>Sordariomycetidae</taxon>
        <taxon>Coniochaetales</taxon>
        <taxon>Coniochaetaceae</taxon>
        <taxon>Coniochaeta</taxon>
    </lineage>
</organism>
<feature type="transmembrane region" description="Helical" evidence="8">
    <location>
        <begin position="973"/>
        <end position="996"/>
    </location>
</feature>
<evidence type="ECO:0000313" key="11">
    <source>
        <dbReference type="EMBL" id="RKU41302.1"/>
    </source>
</evidence>
<dbReference type="CDD" id="cd18577">
    <property type="entry name" value="ABC_6TM_Pgp_ABCB1_D1_like"/>
    <property type="match status" value="1"/>
</dbReference>
<dbReference type="STRING" id="177199.A0A420Y042"/>
<dbReference type="Pfam" id="PF00664">
    <property type="entry name" value="ABC_membrane"/>
    <property type="match status" value="2"/>
</dbReference>
<feature type="domain" description="ABC transmembrane type-1" evidence="10">
    <location>
        <begin position="47"/>
        <end position="337"/>
    </location>
</feature>
<keyword evidence="6 8" id="KW-0472">Membrane</keyword>
<feature type="region of interest" description="Disordered" evidence="7">
    <location>
        <begin position="1463"/>
        <end position="1511"/>
    </location>
</feature>
<dbReference type="GO" id="GO:0016887">
    <property type="term" value="F:ATP hydrolysis activity"/>
    <property type="evidence" value="ECO:0007669"/>
    <property type="project" value="InterPro"/>
</dbReference>
<dbReference type="Proteomes" id="UP000275385">
    <property type="component" value="Unassembled WGS sequence"/>
</dbReference>
<dbReference type="GO" id="GO:0005524">
    <property type="term" value="F:ATP binding"/>
    <property type="evidence" value="ECO:0007669"/>
    <property type="project" value="UniProtKB-KW"/>
</dbReference>
<dbReference type="GO" id="GO:0015421">
    <property type="term" value="F:ABC-type oligopeptide transporter activity"/>
    <property type="evidence" value="ECO:0007669"/>
    <property type="project" value="TreeGrafter"/>
</dbReference>
<dbReference type="PROSITE" id="PS00211">
    <property type="entry name" value="ABC_TRANSPORTER_1"/>
    <property type="match status" value="1"/>
</dbReference>
<dbReference type="InterPro" id="IPR027417">
    <property type="entry name" value="P-loop_NTPase"/>
</dbReference>
<comment type="subcellular location">
    <subcellularLocation>
        <location evidence="1">Membrane</location>
        <topology evidence="1">Multi-pass membrane protein</topology>
    </subcellularLocation>
</comment>
<feature type="transmembrane region" description="Helical" evidence="8">
    <location>
        <begin position="169"/>
        <end position="191"/>
    </location>
</feature>
<gene>
    <name evidence="11" type="ORF">DL546_003056</name>
</gene>
<dbReference type="InterPro" id="IPR003439">
    <property type="entry name" value="ABC_transporter-like_ATP-bd"/>
</dbReference>
<feature type="transmembrane region" description="Helical" evidence="8">
    <location>
        <begin position="85"/>
        <end position="106"/>
    </location>
</feature>
<feature type="compositionally biased region" description="Basic and acidic residues" evidence="7">
    <location>
        <begin position="779"/>
        <end position="793"/>
    </location>
</feature>
<feature type="domain" description="ABC transporter" evidence="9">
    <location>
        <begin position="379"/>
        <end position="618"/>
    </location>
</feature>
<protein>
    <submittedName>
        <fullName evidence="11">Uncharacterized protein</fullName>
    </submittedName>
</protein>
<feature type="region of interest" description="Disordered" evidence="7">
    <location>
        <begin position="1"/>
        <end position="25"/>
    </location>
</feature>
<evidence type="ECO:0000259" key="9">
    <source>
        <dbReference type="PROSITE" id="PS50893"/>
    </source>
</evidence>
<evidence type="ECO:0000259" key="10">
    <source>
        <dbReference type="PROSITE" id="PS50929"/>
    </source>
</evidence>
<dbReference type="PROSITE" id="PS50893">
    <property type="entry name" value="ABC_TRANSPORTER_2"/>
    <property type="match status" value="2"/>
</dbReference>
<dbReference type="InterPro" id="IPR017871">
    <property type="entry name" value="ABC_transporter-like_CS"/>
</dbReference>
<dbReference type="SUPFAM" id="SSF52540">
    <property type="entry name" value="P-loop containing nucleoside triphosphate hydrolases"/>
    <property type="match status" value="2"/>
</dbReference>
<dbReference type="PANTHER" id="PTHR43394:SF15">
    <property type="entry name" value="ALPHA-FACTOR-TRANSPORTING ATPASE"/>
    <property type="match status" value="1"/>
</dbReference>
<dbReference type="OrthoDB" id="6500128at2759"/>
<keyword evidence="4" id="KW-0067">ATP-binding</keyword>
<dbReference type="InterPro" id="IPR039421">
    <property type="entry name" value="Type_1_exporter"/>
</dbReference>
<keyword evidence="3" id="KW-0547">Nucleotide-binding</keyword>
<evidence type="ECO:0000256" key="6">
    <source>
        <dbReference type="ARBA" id="ARBA00023136"/>
    </source>
</evidence>
<evidence type="ECO:0000313" key="12">
    <source>
        <dbReference type="Proteomes" id="UP000275385"/>
    </source>
</evidence>
<name>A0A420Y042_9PEZI</name>
<evidence type="ECO:0000256" key="4">
    <source>
        <dbReference type="ARBA" id="ARBA00022840"/>
    </source>
</evidence>
<feature type="region of interest" description="Disordered" evidence="7">
    <location>
        <begin position="762"/>
        <end position="797"/>
    </location>
</feature>
<feature type="transmembrane region" description="Helical" evidence="8">
    <location>
        <begin position="900"/>
        <end position="922"/>
    </location>
</feature>
<evidence type="ECO:0000256" key="5">
    <source>
        <dbReference type="ARBA" id="ARBA00022989"/>
    </source>
</evidence>
<dbReference type="PANTHER" id="PTHR43394">
    <property type="entry name" value="ATP-DEPENDENT PERMEASE MDL1, MITOCHONDRIAL"/>
    <property type="match status" value="1"/>
</dbReference>
<dbReference type="InterPro" id="IPR003593">
    <property type="entry name" value="AAA+_ATPase"/>
</dbReference>
<evidence type="ECO:0000256" key="2">
    <source>
        <dbReference type="ARBA" id="ARBA00022692"/>
    </source>
</evidence>